<evidence type="ECO:0000256" key="2">
    <source>
        <dbReference type="ARBA" id="ARBA00022691"/>
    </source>
</evidence>
<dbReference type="InterPro" id="IPR050210">
    <property type="entry name" value="tRNA_Adenine-N(6)_MTase"/>
</dbReference>
<dbReference type="InterPro" id="IPR007848">
    <property type="entry name" value="Small_mtfrase_dom"/>
</dbReference>
<keyword evidence="5" id="KW-1185">Reference proteome</keyword>
<accession>A0ABW4N3H3</accession>
<protein>
    <submittedName>
        <fullName evidence="4">Methyltransferase</fullName>
    </submittedName>
</protein>
<dbReference type="InterPro" id="IPR029063">
    <property type="entry name" value="SAM-dependent_MTases_sf"/>
</dbReference>
<dbReference type="Proteomes" id="UP001597237">
    <property type="component" value="Unassembled WGS sequence"/>
</dbReference>
<evidence type="ECO:0000313" key="5">
    <source>
        <dbReference type="Proteomes" id="UP001597237"/>
    </source>
</evidence>
<feature type="domain" description="Methyltransferase small" evidence="3">
    <location>
        <begin position="39"/>
        <end position="132"/>
    </location>
</feature>
<name>A0ABW4N3H3_9CAUL</name>
<dbReference type="PANTHER" id="PTHR47739:SF1">
    <property type="entry name" value="TRNA1(VAL) (ADENINE(37)-N6)-METHYLTRANSFERASE"/>
    <property type="match status" value="1"/>
</dbReference>
<evidence type="ECO:0000259" key="3">
    <source>
        <dbReference type="Pfam" id="PF05175"/>
    </source>
</evidence>
<dbReference type="EMBL" id="JBHUEY010000001">
    <property type="protein sequence ID" value="MFD1784378.1"/>
    <property type="molecule type" value="Genomic_DNA"/>
</dbReference>
<proteinExistence type="predicted"/>
<keyword evidence="1 4" id="KW-0489">Methyltransferase</keyword>
<comment type="caution">
    <text evidence="4">The sequence shown here is derived from an EMBL/GenBank/DDBJ whole genome shotgun (WGS) entry which is preliminary data.</text>
</comment>
<evidence type="ECO:0000256" key="1">
    <source>
        <dbReference type="ARBA" id="ARBA00022603"/>
    </source>
</evidence>
<evidence type="ECO:0000313" key="4">
    <source>
        <dbReference type="EMBL" id="MFD1784378.1"/>
    </source>
</evidence>
<keyword evidence="2" id="KW-0949">S-adenosyl-L-methionine</keyword>
<dbReference type="RefSeq" id="WP_377283674.1">
    <property type="nucleotide sequence ID" value="NZ_JBHRSI010000009.1"/>
</dbReference>
<organism evidence="4 5">
    <name type="scientific">Phenylobacterium terrae</name>
    <dbReference type="NCBI Taxonomy" id="2665495"/>
    <lineage>
        <taxon>Bacteria</taxon>
        <taxon>Pseudomonadati</taxon>
        <taxon>Pseudomonadota</taxon>
        <taxon>Alphaproteobacteria</taxon>
        <taxon>Caulobacterales</taxon>
        <taxon>Caulobacteraceae</taxon>
        <taxon>Phenylobacterium</taxon>
    </lineage>
</organism>
<keyword evidence="1 4" id="KW-0808">Transferase</keyword>
<reference evidence="5" key="1">
    <citation type="journal article" date="2019" name="Int. J. Syst. Evol. Microbiol.">
        <title>The Global Catalogue of Microorganisms (GCM) 10K type strain sequencing project: providing services to taxonomists for standard genome sequencing and annotation.</title>
        <authorList>
            <consortium name="The Broad Institute Genomics Platform"/>
            <consortium name="The Broad Institute Genome Sequencing Center for Infectious Disease"/>
            <person name="Wu L."/>
            <person name="Ma J."/>
        </authorList>
    </citation>
    <scope>NUCLEOTIDE SEQUENCE [LARGE SCALE GENOMIC DNA]</scope>
    <source>
        <strain evidence="5">DFY28</strain>
    </source>
</reference>
<dbReference type="SUPFAM" id="SSF53335">
    <property type="entry name" value="S-adenosyl-L-methionine-dependent methyltransferases"/>
    <property type="match status" value="1"/>
</dbReference>
<sequence>MSLPAPPEMPVETTEDRLLGGRLVLSQPREGYRAGMDAALLAAACDAGAGERVLEAGCGAGAALLAAAARRPGAQFLGLERDAAAADLGRRNAAANRLSERVEVRAFNIAGGFAALGEARFDAVMANPPFFDDPGALRAPAPAKRGAWMAEGGLAAWTGFLLAAVQDRGTVTLIHRADRLADILALLSAKAGSFQIRPIHPFAEAPAKRVLVRAVRGGKGPLQLLPPLVLHPQDGAKHTAQAEAILRGDADLPWR</sequence>
<dbReference type="GO" id="GO:0032259">
    <property type="term" value="P:methylation"/>
    <property type="evidence" value="ECO:0007669"/>
    <property type="project" value="UniProtKB-KW"/>
</dbReference>
<dbReference type="Pfam" id="PF05175">
    <property type="entry name" value="MTS"/>
    <property type="match status" value="1"/>
</dbReference>
<dbReference type="GO" id="GO:0008168">
    <property type="term" value="F:methyltransferase activity"/>
    <property type="evidence" value="ECO:0007669"/>
    <property type="project" value="UniProtKB-KW"/>
</dbReference>
<dbReference type="PANTHER" id="PTHR47739">
    <property type="entry name" value="TRNA1(VAL) (ADENINE(37)-N6)-METHYLTRANSFERASE"/>
    <property type="match status" value="1"/>
</dbReference>
<gene>
    <name evidence="4" type="ORF">ACFSC0_13305</name>
</gene>
<dbReference type="Gene3D" id="3.40.50.150">
    <property type="entry name" value="Vaccinia Virus protein VP39"/>
    <property type="match status" value="1"/>
</dbReference>